<proteinExistence type="predicted"/>
<feature type="compositionally biased region" description="Basic residues" evidence="1">
    <location>
        <begin position="88"/>
        <end position="98"/>
    </location>
</feature>
<organism evidence="2 3">
    <name type="scientific">Limosilactobacillus reuteri</name>
    <name type="common">Lactobacillus reuteri</name>
    <dbReference type="NCBI Taxonomy" id="1598"/>
    <lineage>
        <taxon>Bacteria</taxon>
        <taxon>Bacillati</taxon>
        <taxon>Bacillota</taxon>
        <taxon>Bacilli</taxon>
        <taxon>Lactobacillales</taxon>
        <taxon>Lactobacillaceae</taxon>
        <taxon>Limosilactobacillus</taxon>
    </lineage>
</organism>
<protein>
    <submittedName>
        <fullName evidence="2">Uncharacterized protein</fullName>
    </submittedName>
</protein>
<sequence length="126" mass="13973">MAKMIRKTILIPEDSKVAKWAKNQSQFSPAAIRALEMVVRKYGTGDLIQAILDSASLDGQLGTINSVSKLEEKTSVEKNVDVDVAEKPKRKLRTRIGNKKNDNDSKTDDSSLSSKLKNRPNLDMLS</sequence>
<feature type="region of interest" description="Disordered" evidence="1">
    <location>
        <begin position="88"/>
        <end position="126"/>
    </location>
</feature>
<name>A0A855X8P5_LIMRT</name>
<comment type="caution">
    <text evidence="2">The sequence shown here is derived from an EMBL/GenBank/DDBJ whole genome shotgun (WGS) entry which is preliminary data.</text>
</comment>
<feature type="compositionally biased region" description="Basic and acidic residues" evidence="1">
    <location>
        <begin position="99"/>
        <end position="109"/>
    </location>
</feature>
<evidence type="ECO:0000256" key="1">
    <source>
        <dbReference type="SAM" id="MobiDB-lite"/>
    </source>
</evidence>
<reference evidence="2 3" key="1">
    <citation type="journal article" date="2018" name="Front. Microbiol.">
        <title>Comparative Genomics of the Herbivore Gut Symbiont Lactobacillus reuteri Reveals Genetic Diversity and Lifestyle Adaptation.</title>
        <authorList>
            <person name="Zhao J."/>
        </authorList>
    </citation>
    <scope>NUCLEOTIDE SEQUENCE [LARGE SCALE GENOMIC DNA]</scope>
    <source>
        <strain evidence="2 3">LR10</strain>
    </source>
</reference>
<gene>
    <name evidence="2" type="ORF">DKZ22_11425</name>
</gene>
<dbReference type="AlphaFoldDB" id="A0A855X8P5"/>
<dbReference type="EMBL" id="QGHT01000097">
    <property type="protein sequence ID" value="PWT39273.1"/>
    <property type="molecule type" value="Genomic_DNA"/>
</dbReference>
<dbReference type="RefSeq" id="WP_109937432.1">
    <property type="nucleotide sequence ID" value="NZ_CP065541.1"/>
</dbReference>
<dbReference type="Proteomes" id="UP000245980">
    <property type="component" value="Unassembled WGS sequence"/>
</dbReference>
<evidence type="ECO:0000313" key="2">
    <source>
        <dbReference type="EMBL" id="PWT39273.1"/>
    </source>
</evidence>
<accession>A0A855X8P5</accession>
<evidence type="ECO:0000313" key="3">
    <source>
        <dbReference type="Proteomes" id="UP000245980"/>
    </source>
</evidence>